<proteinExistence type="predicted"/>
<keyword evidence="2" id="KW-1185">Reference proteome</keyword>
<protein>
    <submittedName>
        <fullName evidence="1">Uncharacterized protein</fullName>
    </submittedName>
</protein>
<sequence>MAKRAPPTLRMTSLAPASMSRISSGACSPSTFVSESAMEAATGSANWVQTGMLARAHSARVISRGATVSSATWATSSSQRAATWKACSSELILAGDVSTADSAPMLVA</sequence>
<organism evidence="1 2">
    <name type="scientific">Frondihabitans sucicola</name>
    <dbReference type="NCBI Taxonomy" id="1268041"/>
    <lineage>
        <taxon>Bacteria</taxon>
        <taxon>Bacillati</taxon>
        <taxon>Actinomycetota</taxon>
        <taxon>Actinomycetes</taxon>
        <taxon>Micrococcales</taxon>
        <taxon>Microbacteriaceae</taxon>
        <taxon>Frondihabitans</taxon>
    </lineage>
</organism>
<name>A0ABN6XY21_9MICO</name>
<evidence type="ECO:0000313" key="2">
    <source>
        <dbReference type="Proteomes" id="UP001321486"/>
    </source>
</evidence>
<gene>
    <name evidence="1" type="ORF">GCM10025867_20990</name>
</gene>
<reference evidence="2" key="1">
    <citation type="journal article" date="2019" name="Int. J. Syst. Evol. Microbiol.">
        <title>The Global Catalogue of Microorganisms (GCM) 10K type strain sequencing project: providing services to taxonomists for standard genome sequencing and annotation.</title>
        <authorList>
            <consortium name="The Broad Institute Genomics Platform"/>
            <consortium name="The Broad Institute Genome Sequencing Center for Infectious Disease"/>
            <person name="Wu L."/>
            <person name="Ma J."/>
        </authorList>
    </citation>
    <scope>NUCLEOTIDE SEQUENCE [LARGE SCALE GENOMIC DNA]</scope>
    <source>
        <strain evidence="2">NBRC 108728</strain>
    </source>
</reference>
<evidence type="ECO:0000313" key="1">
    <source>
        <dbReference type="EMBL" id="BDZ49858.1"/>
    </source>
</evidence>
<dbReference type="Proteomes" id="UP001321486">
    <property type="component" value="Chromosome"/>
</dbReference>
<accession>A0ABN6XY21</accession>
<dbReference type="EMBL" id="AP027732">
    <property type="protein sequence ID" value="BDZ49858.1"/>
    <property type="molecule type" value="Genomic_DNA"/>
</dbReference>